<feature type="domain" description="SH2" evidence="8">
    <location>
        <begin position="429"/>
        <end position="499"/>
    </location>
</feature>
<evidence type="ECO:0000259" key="8">
    <source>
        <dbReference type="PROSITE" id="PS50001"/>
    </source>
</evidence>
<feature type="region of interest" description="Disordered" evidence="6">
    <location>
        <begin position="398"/>
        <end position="418"/>
    </location>
</feature>
<dbReference type="GO" id="GO:0005525">
    <property type="term" value="F:GTP binding"/>
    <property type="evidence" value="ECO:0007669"/>
    <property type="project" value="InterPro"/>
</dbReference>
<evidence type="ECO:0000256" key="2">
    <source>
        <dbReference type="ARBA" id="ARBA00022692"/>
    </source>
</evidence>
<proteinExistence type="predicted"/>
<feature type="transmembrane region" description="Helical" evidence="7">
    <location>
        <begin position="921"/>
        <end position="937"/>
    </location>
</feature>
<dbReference type="SMART" id="SM00173">
    <property type="entry name" value="RAS"/>
    <property type="match status" value="1"/>
</dbReference>
<feature type="transmembrane region" description="Helical" evidence="7">
    <location>
        <begin position="1062"/>
        <end position="1087"/>
    </location>
</feature>
<evidence type="ECO:0000256" key="6">
    <source>
        <dbReference type="SAM" id="MobiDB-lite"/>
    </source>
</evidence>
<dbReference type="GO" id="GO:0003924">
    <property type="term" value="F:GTPase activity"/>
    <property type="evidence" value="ECO:0007669"/>
    <property type="project" value="InterPro"/>
</dbReference>
<dbReference type="InterPro" id="IPR000980">
    <property type="entry name" value="SH2"/>
</dbReference>
<dbReference type="PANTHER" id="PTHR22950">
    <property type="entry name" value="AMINO ACID TRANSPORTER"/>
    <property type="match status" value="1"/>
</dbReference>
<evidence type="ECO:0000256" key="7">
    <source>
        <dbReference type="SAM" id="Phobius"/>
    </source>
</evidence>
<feature type="transmembrane region" description="Helical" evidence="7">
    <location>
        <begin position="830"/>
        <end position="847"/>
    </location>
</feature>
<dbReference type="PROSITE" id="PS50001">
    <property type="entry name" value="SH2"/>
    <property type="match status" value="1"/>
</dbReference>
<evidence type="ECO:0000256" key="1">
    <source>
        <dbReference type="ARBA" id="ARBA00004141"/>
    </source>
</evidence>
<dbReference type="Pfam" id="PF01490">
    <property type="entry name" value="Aa_trans"/>
    <property type="match status" value="1"/>
</dbReference>
<dbReference type="PROSITE" id="PS51419">
    <property type="entry name" value="RAB"/>
    <property type="match status" value="1"/>
</dbReference>
<dbReference type="PANTHER" id="PTHR22950:SF681">
    <property type="entry name" value="SH2 DOMAIN-CONTAINING PROTEIN"/>
    <property type="match status" value="1"/>
</dbReference>
<dbReference type="Proteomes" id="UP000693981">
    <property type="component" value="Unassembled WGS sequence"/>
</dbReference>
<evidence type="ECO:0000256" key="3">
    <source>
        <dbReference type="ARBA" id="ARBA00022989"/>
    </source>
</evidence>
<dbReference type="OrthoDB" id="5976022at2759"/>
<comment type="subcellular location">
    <subcellularLocation>
        <location evidence="1">Membrane</location>
        <topology evidence="1">Multi-pass membrane protein</topology>
    </subcellularLocation>
</comment>
<keyword evidence="5" id="KW-0727">SH2 domain</keyword>
<accession>A0A8T1WR29</accession>
<dbReference type="CDD" id="cd00173">
    <property type="entry name" value="SH2"/>
    <property type="match status" value="1"/>
</dbReference>
<feature type="transmembrane region" description="Helical" evidence="7">
    <location>
        <begin position="990"/>
        <end position="1007"/>
    </location>
</feature>
<comment type="caution">
    <text evidence="9">The sequence shown here is derived from an EMBL/GenBank/DDBJ whole genome shotgun (WGS) entry which is preliminary data.</text>
</comment>
<evidence type="ECO:0000313" key="9">
    <source>
        <dbReference type="EMBL" id="KAG7395916.1"/>
    </source>
</evidence>
<feature type="compositionally biased region" description="Polar residues" evidence="6">
    <location>
        <begin position="540"/>
        <end position="550"/>
    </location>
</feature>
<sequence length="1296" mass="142591">MQSTAETAVDATSKWMKMISSTFLGEASGSSLFARQSPGSAAAGGHGVSQDQLSNWAKLRAENGLDPTPELKIALVGGSAVGKTSIVRRWLQRSYPTTYSPTIGVDVTSISYKHRGQELLLHLWDVSSAEVDAGASSLHALLCEDLDGIFFVFNVHRVSSIAAIDKWRHCLSKYLSPKETPCFLISHKADLLQKRVMTSDDIAAYAQAAGYKGWMWTVGKSNFGENEKNPAVREALERMVELICKDRIATEHIRLARLAKPLGILETTGNPQPLEIIQTEDALHHFSTSLLRIPTKAITTIPRDEIVLPINEQVNPHDDNNKVNVAAALRSGNRSSNYGGDWILGNDKGVYLRATNSSILANEETDDDSESVEEFTFPFSSSRQINDEEDAAAAAEARRREQEEEALERRREAEKAERDRRNDQEAWNFYAGSINRAHAEKLLENREQGTFLLRRKDAQTLILSYMGADHVHHVLIEFSNQKYHIGSSKASLATSFATLWKCLRSVRRYAYRGLVFSRNVDFSVVNKHELIIEDEGHVSGSATDATTPMTPSIWRTRTRSGSSGSLGDRSNSSNSHQAASPTTAMRRARHTPGLQANQEQVQIPTQIRVDELSSEFYDHLAKRLAFLAQQQDGETLEADEREDKSNLSEEIAPLLDMVAQEKSELYQVRGSNAETQWRQLVKNMETWNRIVMNLLISVFASDLRLIMNGETEDAPLLAPAGGSCVRRPPVSPPNGSSAAKTSQNGSDATLDLESGRQLSSLDGLDDTKHNSKTKSHVWGKEQRSQSGASSVTKNAKVKEKITVAAVVVHLLKGNIGPGAMSLPNGFSKTGIYAGPVLFVIVALVSVYNMDLLLRCKKIVSPHSPMSFGDVGKEILGPKGKLLIDVFLVGTQLGICCVYFTFVATNIHVVLPQSLQDGINERQIIFAIFPILLMLSWVRTLRRITPFSGLANFAVLSGIGIVFYYSIDYWQHPKLPRESSLLADWGHLPEFYGTAVYSFEGIGLVLPIQNAMAQPERFPSILAICMLSILVLFLFIGEIPTLAFGRIDNGSMTAVLHDYCEGWLVTMANVALAFACTLSFPIQFYPAIDVLERMLRHKSLMRPMLPAEPTQVALEARRRRKAQKAKYREFHGHEGGRNSSDNNQETLVSASNTLRHPRVLSLQTGMRHSFSPMASPVSVAAAASVSSSRTSVTHLERLVCNLSPYECNRTLFRSMLCTMLMIIAVCVPDVGLLISLFGSVGSSMLAIVLPPVLYLVAAGSTLSGPSRVLHGGIIVFGVVGMVAGSVQAIRQVINSFN</sequence>
<dbReference type="EMBL" id="JAGDFL010000181">
    <property type="protein sequence ID" value="KAG7395916.1"/>
    <property type="molecule type" value="Genomic_DNA"/>
</dbReference>
<feature type="transmembrane region" description="Helical" evidence="7">
    <location>
        <begin position="881"/>
        <end position="901"/>
    </location>
</feature>
<feature type="compositionally biased region" description="Low complexity" evidence="6">
    <location>
        <begin position="559"/>
        <end position="575"/>
    </location>
</feature>
<reference evidence="9" key="1">
    <citation type="submission" date="2021-02" db="EMBL/GenBank/DDBJ databases">
        <authorList>
            <person name="Palmer J.M."/>
        </authorList>
    </citation>
    <scope>NUCLEOTIDE SEQUENCE</scope>
    <source>
        <strain evidence="9">SCRP23</strain>
    </source>
</reference>
<dbReference type="Pfam" id="PF00017">
    <property type="entry name" value="SH2"/>
    <property type="match status" value="1"/>
</dbReference>
<name>A0A8T1WR29_9STRA</name>
<feature type="region of interest" description="Disordered" evidence="6">
    <location>
        <begin position="539"/>
        <end position="601"/>
    </location>
</feature>
<dbReference type="InterPro" id="IPR013057">
    <property type="entry name" value="AA_transpt_TM"/>
</dbReference>
<feature type="transmembrane region" description="Helical" evidence="7">
    <location>
        <begin position="949"/>
        <end position="970"/>
    </location>
</feature>
<keyword evidence="4 7" id="KW-0472">Membrane</keyword>
<feature type="compositionally biased region" description="Polar residues" evidence="6">
    <location>
        <begin position="784"/>
        <end position="793"/>
    </location>
</feature>
<feature type="transmembrane region" description="Helical" evidence="7">
    <location>
        <begin position="1210"/>
        <end position="1229"/>
    </location>
</feature>
<feature type="transmembrane region" description="Helical" evidence="7">
    <location>
        <begin position="1235"/>
        <end position="1255"/>
    </location>
</feature>
<feature type="region of interest" description="Disordered" evidence="6">
    <location>
        <begin position="719"/>
        <end position="793"/>
    </location>
</feature>
<dbReference type="GO" id="GO:0015179">
    <property type="term" value="F:L-amino acid transmembrane transporter activity"/>
    <property type="evidence" value="ECO:0007669"/>
    <property type="project" value="TreeGrafter"/>
</dbReference>
<keyword evidence="3 7" id="KW-1133">Transmembrane helix</keyword>
<keyword evidence="2 7" id="KW-0812">Transmembrane</keyword>
<dbReference type="Pfam" id="PF00071">
    <property type="entry name" value="Ras"/>
    <property type="match status" value="1"/>
</dbReference>
<dbReference type="CDD" id="cd00154">
    <property type="entry name" value="Rab"/>
    <property type="match status" value="1"/>
</dbReference>
<dbReference type="SMART" id="SM00175">
    <property type="entry name" value="RAB"/>
    <property type="match status" value="1"/>
</dbReference>
<feature type="compositionally biased region" description="Polar residues" evidence="6">
    <location>
        <begin position="733"/>
        <end position="747"/>
    </location>
</feature>
<feature type="transmembrane region" description="Helical" evidence="7">
    <location>
        <begin position="1019"/>
        <end position="1042"/>
    </location>
</feature>
<evidence type="ECO:0000313" key="10">
    <source>
        <dbReference type="Proteomes" id="UP000693981"/>
    </source>
</evidence>
<feature type="transmembrane region" description="Helical" evidence="7">
    <location>
        <begin position="1267"/>
        <end position="1288"/>
    </location>
</feature>
<protein>
    <recommendedName>
        <fullName evidence="8">SH2 domain-containing protein</fullName>
    </recommendedName>
</protein>
<evidence type="ECO:0000256" key="5">
    <source>
        <dbReference type="PROSITE-ProRule" id="PRU00191"/>
    </source>
</evidence>
<keyword evidence="10" id="KW-1185">Reference proteome</keyword>
<dbReference type="SMART" id="SM00252">
    <property type="entry name" value="SH2"/>
    <property type="match status" value="1"/>
</dbReference>
<gene>
    <name evidence="9" type="ORF">PHYBOEH_003041</name>
</gene>
<dbReference type="InterPro" id="IPR001806">
    <property type="entry name" value="Small_GTPase"/>
</dbReference>
<organism evidence="9 10">
    <name type="scientific">Phytophthora boehmeriae</name>
    <dbReference type="NCBI Taxonomy" id="109152"/>
    <lineage>
        <taxon>Eukaryota</taxon>
        <taxon>Sar</taxon>
        <taxon>Stramenopiles</taxon>
        <taxon>Oomycota</taxon>
        <taxon>Peronosporomycetes</taxon>
        <taxon>Peronosporales</taxon>
        <taxon>Peronosporaceae</taxon>
        <taxon>Phytophthora</taxon>
    </lineage>
</organism>
<evidence type="ECO:0000256" key="4">
    <source>
        <dbReference type="ARBA" id="ARBA00023136"/>
    </source>
</evidence>
<dbReference type="GO" id="GO:0016020">
    <property type="term" value="C:membrane"/>
    <property type="evidence" value="ECO:0007669"/>
    <property type="project" value="UniProtKB-SubCell"/>
</dbReference>